<accession>A0A327K3A0</accession>
<dbReference type="RefSeq" id="WP_111386188.1">
    <property type="nucleotide sequence ID" value="NZ_NPEW01000156.1"/>
</dbReference>
<proteinExistence type="predicted"/>
<dbReference type="EMBL" id="WNKV01000009">
    <property type="protein sequence ID" value="MTW17213.1"/>
    <property type="molecule type" value="Genomic_DNA"/>
</dbReference>
<name>A0A327K3A0_9BRAD</name>
<dbReference type="Proteomes" id="UP000438991">
    <property type="component" value="Unassembled WGS sequence"/>
</dbReference>
<evidence type="ECO:0000313" key="2">
    <source>
        <dbReference type="Proteomes" id="UP000438991"/>
    </source>
</evidence>
<organism evidence="1 2">
    <name type="scientific">Rhodoplanes serenus</name>
    <dbReference type="NCBI Taxonomy" id="200615"/>
    <lineage>
        <taxon>Bacteria</taxon>
        <taxon>Pseudomonadati</taxon>
        <taxon>Pseudomonadota</taxon>
        <taxon>Alphaproteobacteria</taxon>
        <taxon>Hyphomicrobiales</taxon>
        <taxon>Nitrobacteraceae</taxon>
        <taxon>Rhodoplanes</taxon>
    </lineage>
</organism>
<dbReference type="AlphaFoldDB" id="A0A327K3A0"/>
<sequence>MTDTARTPAVETTTDQSHDQHFARIGIAAVAAALRCQHLPAPAIVDHTFDGVEGWGDRHHFA</sequence>
<evidence type="ECO:0000313" key="1">
    <source>
        <dbReference type="EMBL" id="MTW17213.1"/>
    </source>
</evidence>
<protein>
    <submittedName>
        <fullName evidence="1">Uncharacterized protein</fullName>
    </submittedName>
</protein>
<comment type="caution">
    <text evidence="1">The sequence shown here is derived from an EMBL/GenBank/DDBJ whole genome shotgun (WGS) entry which is preliminary data.</text>
</comment>
<gene>
    <name evidence="1" type="ORF">GJ689_13465</name>
</gene>
<reference evidence="1 2" key="1">
    <citation type="submission" date="2019-11" db="EMBL/GenBank/DDBJ databases">
        <title>Whole-genome sequence of Rhodoplanes serenus DSM 18633, type strain.</title>
        <authorList>
            <person name="Kyndt J.A."/>
            <person name="Meyer T.E."/>
        </authorList>
    </citation>
    <scope>NUCLEOTIDE SEQUENCE [LARGE SCALE GENOMIC DNA]</scope>
    <source>
        <strain evidence="1 2">DSM 18633</strain>
    </source>
</reference>